<feature type="transmembrane region" description="Helical" evidence="9">
    <location>
        <begin position="34"/>
        <end position="55"/>
    </location>
</feature>
<keyword evidence="4" id="KW-0132">Cell division</keyword>
<evidence type="ECO:0000256" key="8">
    <source>
        <dbReference type="ARBA" id="ARBA00023306"/>
    </source>
</evidence>
<dbReference type="PANTHER" id="PTHR35851:SF1">
    <property type="entry name" value="CELL DIVISION PROTEIN FTSQ"/>
    <property type="match status" value="1"/>
</dbReference>
<dbReference type="Proteomes" id="UP000422822">
    <property type="component" value="Chromosome"/>
</dbReference>
<evidence type="ECO:0000256" key="1">
    <source>
        <dbReference type="ARBA" id="ARBA00004370"/>
    </source>
</evidence>
<dbReference type="InterPro" id="IPR026579">
    <property type="entry name" value="FtsQ"/>
</dbReference>
<dbReference type="Pfam" id="PF03799">
    <property type="entry name" value="FtsQ_DivIB_C"/>
    <property type="match status" value="1"/>
</dbReference>
<dbReference type="Gene3D" id="3.10.20.310">
    <property type="entry name" value="membrane protein fhac"/>
    <property type="match status" value="1"/>
</dbReference>
<dbReference type="AlphaFoldDB" id="A0AAE6Q9P3"/>
<evidence type="ECO:0000256" key="9">
    <source>
        <dbReference type="SAM" id="Phobius"/>
    </source>
</evidence>
<gene>
    <name evidence="11" type="ORF">EDL80_03680</name>
</gene>
<dbReference type="GO" id="GO:0016020">
    <property type="term" value="C:membrane"/>
    <property type="evidence" value="ECO:0007669"/>
    <property type="project" value="UniProtKB-SubCell"/>
</dbReference>
<keyword evidence="6 9" id="KW-1133">Transmembrane helix</keyword>
<comment type="subcellular location">
    <subcellularLocation>
        <location evidence="1">Membrane</location>
    </subcellularLocation>
</comment>
<evidence type="ECO:0000256" key="3">
    <source>
        <dbReference type="ARBA" id="ARBA00022519"/>
    </source>
</evidence>
<evidence type="ECO:0000313" key="11">
    <source>
        <dbReference type="EMBL" id="QGR03924.1"/>
    </source>
</evidence>
<keyword evidence="12" id="KW-1185">Reference proteome</keyword>
<dbReference type="InterPro" id="IPR013685">
    <property type="entry name" value="POTRA_FtsQ_type"/>
</dbReference>
<organism evidence="11 12">
    <name type="scientific">Ehrlichia ruminantium</name>
    <name type="common">heartwater rickettsia</name>
    <name type="synonym">Cowdria ruminantium</name>
    <dbReference type="NCBI Taxonomy" id="779"/>
    <lineage>
        <taxon>Bacteria</taxon>
        <taxon>Pseudomonadati</taxon>
        <taxon>Pseudomonadota</taxon>
        <taxon>Alphaproteobacteria</taxon>
        <taxon>Rickettsiales</taxon>
        <taxon>Anaplasmataceae</taxon>
        <taxon>Ehrlichia</taxon>
    </lineage>
</organism>
<protein>
    <submittedName>
        <fullName evidence="11">FtsQ-type POTRA domain-containing protein</fullName>
    </submittedName>
</protein>
<keyword evidence="2" id="KW-1003">Cell membrane</keyword>
<keyword evidence="8" id="KW-0131">Cell cycle</keyword>
<accession>A0AAE6Q9P3</accession>
<dbReference type="InterPro" id="IPR005548">
    <property type="entry name" value="Cell_div_FtsQ/DivIB_C"/>
</dbReference>
<dbReference type="GO" id="GO:0090529">
    <property type="term" value="P:cell septum assembly"/>
    <property type="evidence" value="ECO:0007669"/>
    <property type="project" value="InterPro"/>
</dbReference>
<evidence type="ECO:0000256" key="6">
    <source>
        <dbReference type="ARBA" id="ARBA00022989"/>
    </source>
</evidence>
<dbReference type="Pfam" id="PF08478">
    <property type="entry name" value="POTRA_1"/>
    <property type="match status" value="1"/>
</dbReference>
<proteinExistence type="predicted"/>
<reference evidence="11 12" key="1">
    <citation type="submission" date="2018-10" db="EMBL/GenBank/DDBJ databases">
        <title>Propagation and draft genome sequences of three atypical Erhlichia ruminantium isolates.</title>
        <authorList>
            <person name="Liebenberg J."/>
            <person name="Steyn H."/>
            <person name="Josemans A."/>
            <person name="Zweygarth E."/>
        </authorList>
    </citation>
    <scope>NUCLEOTIDE SEQUENCE [LARGE SCALE GENOMIC DNA]</scope>
    <source>
        <strain evidence="11 12">Omatjenne</strain>
    </source>
</reference>
<keyword evidence="3" id="KW-0997">Cell inner membrane</keyword>
<sequence length="271" mass="30901">MKGIGDLIGINERQFLNNVENSYTSKVDKKKVNVSYKGLIVAIVISVVVTCFLTTKITNKIENYSLVMLYNLSDQLVNYGFAVNEIIINGNEHVNSDDIRKLVDARSIFFVSLSELRNKIISSHQWIKDVSVRRVLPSTLEIAIQEYSPFANWYHDRKNALIDDLGHVIIDDCNIRDDLTSIYGDKALSHLDFIRKIINDNSIVSGMVSSVTYVDNSWWDIVLSSGLNIKLPKEEAYVVWCNLLDMYKASSEFLVWKTIDMRIPGKVDIVK</sequence>
<evidence type="ECO:0000313" key="12">
    <source>
        <dbReference type="Proteomes" id="UP000422822"/>
    </source>
</evidence>
<evidence type="ECO:0000256" key="4">
    <source>
        <dbReference type="ARBA" id="ARBA00022618"/>
    </source>
</evidence>
<evidence type="ECO:0000256" key="5">
    <source>
        <dbReference type="ARBA" id="ARBA00022692"/>
    </source>
</evidence>
<name>A0AAE6Q9P3_EHRRU</name>
<keyword evidence="7 9" id="KW-0472">Membrane</keyword>
<dbReference type="PANTHER" id="PTHR35851">
    <property type="entry name" value="CELL DIVISION PROTEIN FTSQ"/>
    <property type="match status" value="1"/>
</dbReference>
<dbReference type="InterPro" id="IPR034746">
    <property type="entry name" value="POTRA"/>
</dbReference>
<feature type="domain" description="POTRA" evidence="10">
    <location>
        <begin position="81"/>
        <end position="147"/>
    </location>
</feature>
<keyword evidence="5 9" id="KW-0812">Transmembrane</keyword>
<evidence type="ECO:0000256" key="2">
    <source>
        <dbReference type="ARBA" id="ARBA00022475"/>
    </source>
</evidence>
<evidence type="ECO:0000259" key="10">
    <source>
        <dbReference type="PROSITE" id="PS51779"/>
    </source>
</evidence>
<evidence type="ECO:0000256" key="7">
    <source>
        <dbReference type="ARBA" id="ARBA00023136"/>
    </source>
</evidence>
<dbReference type="PROSITE" id="PS51779">
    <property type="entry name" value="POTRA"/>
    <property type="match status" value="1"/>
</dbReference>
<dbReference type="EMBL" id="CP033455">
    <property type="protein sequence ID" value="QGR03924.1"/>
    <property type="molecule type" value="Genomic_DNA"/>
</dbReference>